<dbReference type="InterPro" id="IPR006592">
    <property type="entry name" value="RNA_pol_N"/>
</dbReference>
<dbReference type="Pfam" id="PF04998">
    <property type="entry name" value="RNA_pol_Rpb1_5"/>
    <property type="match status" value="1"/>
</dbReference>
<feature type="compositionally biased region" description="Low complexity" evidence="7">
    <location>
        <begin position="570"/>
        <end position="580"/>
    </location>
</feature>
<dbReference type="Proteomes" id="UP001642409">
    <property type="component" value="Unassembled WGS sequence"/>
</dbReference>
<dbReference type="InterPro" id="IPR007075">
    <property type="entry name" value="RNA_pol_Rpb1_6"/>
</dbReference>
<dbReference type="InterPro" id="IPR044893">
    <property type="entry name" value="RNA_pol_Rpb1_clamp_domain"/>
</dbReference>
<dbReference type="EC" id="2.7.7.6" evidence="6"/>
<evidence type="ECO:0000313" key="11">
    <source>
        <dbReference type="Proteomes" id="UP001642409"/>
    </source>
</evidence>
<dbReference type="InterPro" id="IPR000722">
    <property type="entry name" value="RNA_pol_asu"/>
</dbReference>
<sequence length="1758" mass="198822">MKEQKLSIPRGKIVGIQFSAMPRDVMKKLPSVRPCDSQQDQYKELEDKHLGVVFQEDGECQTCHGTAAVRVGEMPCPGHMGAIHLSDSQFIFHPMLIDKLVFIMNMFCPACHRLKMRVLLDNQKMTKKEDQDAFISQLQKRSPMYKFLQQTSEKCKDMECCNMKCHFKALESVNKLKKTSQYKNSKQSSQDEEQTPQDALKFLNNLNAEDLKLLGLEHAHPSDMVMQYLPVAPVCCRPNISSMGIVSRDQMTDQYQRLLKLISQKTSGDQKEKETNREMIAESFKSIIKTSSEEAESTDQKSKGIAERLKGKQGRMRMNIMGKRVNFCSRSVISGDPTISVDQLGVPRSVAMRLSFPEQVTERNIDFLAKLVKNGTQYPGANAIERAGEIQKLELVSQEKVQLQMGDIVHRHLLDNDYVMFNRQPSLHKMSFMAHKAKILPYSTFRLNLCCTRPYNADFDGDEMNCHEPQSYQAITELAEIMLVSKQIVSCKNNAPLISIVQDSLVGCFMLTQKDKFIARQEFQKYMMFLEYPDAEYKKIGTFFESTEIDTVTNCEYNNAIYLPSSANSFSKSNVSMSSSREQKKEKEDEKMKPSRPLACIKTSQPAIIFPRPTWTGKQLFSQSMPDKLSMTIGKVDDIQSDKAITILNGELLTGVASSKLVGQAQGGLIHILFNDFSHDYCKAFLNNCQRTFTQMMVDHSFSIGFGDMIINNDSRQDAAIKNNELLANNVKTFNDSINNKIKLAPGQTNEQGFEGKFQQVLQETSKKLVEIVRKFLPKRNALICMADSGSKGKDLNIQQIAACVGQQMLQGNRMTYRFLTYRSLPHFQPFDYSLHSRGYVSHSFIQGLDAPEFWFHMTGGREGVCDTSIKTADSGYVERKMMKNMESVSQGYDNSVRNDQNGFVQLRYGDDNLNTHFCETQEYKSIGLTDKEFFSQFFVDYGKQIAGKSRRRVDEEEVISFGDLIKEFEDLQQLGMYDFALTSKKLKEFQVVVDPDLVKHPDLLAYLQMHITKFVEEKEDKTPTLSAWLSDEAINKLKMNQQILKLEYLTLLAERFWLQSNHTFILQLSQAKTTEFLKNTSCDLLRIINNQKTNQINQKTPLVISDSNTTSLHCDRATTDLDPVHVVQEVNKLLQEISKFKSQESKILRAMIRLIFNSKQICYKFRLSPQHFKNCMDQIRKKFYASNGVPGEPVGPLASHSISEPATQLTLNTFHTAGTSALGSLGLQRLKELIDFRSTKTPIMTIYMKDSAEHAYIKQTSEHKGRVAMQQKQVMKVAALIENSYFKDFVKQMQIIFDPNDTFEADLLWLDYARAIKYYPEVTCPFVLRYEISLKKMLEKEENLTLPEIVQKIQEEYPDYDISYYSGLGTQVIRMRPRNVLTPTDLTNVNIKLSELHISGYEKVKKVFQDNASPFVHFGFDQFAPVDTENANFGGIYKSELATPKDKDDKSEPQIQELIIRTEGSDLITVLGMDDVDAARTIVNDLPEVYNVLGVEAARQLLVTEMRITLPSDGLNPRHFGLLADVMMSSPSNGKMISINRHGMRITNTGVVAQASFEQPADAFLAGAAFGLHDNCQAVSTAVTIGSEMRHGTSSFDLLLDCNRLPALPDTEHPGRIVQAKKQILQQLDQINSVAQNAISVQSSAGGNIFSVNSQRNSRMSQNSTFGQSTLGKSVMSALANSQQQSGGNVASEKDPFSAIQSRSISAYSNSHHSGSVSGFSQNSMNMMSKQSKMSKKQQDEPEAAGQPQQALEEEWM</sequence>
<reference evidence="9" key="1">
    <citation type="submission" date="2023-06" db="EMBL/GenBank/DDBJ databases">
        <authorList>
            <person name="Kurt Z."/>
        </authorList>
    </citation>
    <scope>NUCLEOTIDE SEQUENCE</scope>
</reference>
<dbReference type="InterPro" id="IPR038593">
    <property type="entry name" value="RNA_pol_Rpb1_7_sf"/>
</dbReference>
<feature type="region of interest" description="Disordered" evidence="7">
    <location>
        <begin position="570"/>
        <end position="595"/>
    </location>
</feature>
<dbReference type="PANTHER" id="PTHR19376">
    <property type="entry name" value="DNA-DIRECTED RNA POLYMERASE"/>
    <property type="match status" value="1"/>
</dbReference>
<dbReference type="GO" id="GO:0003899">
    <property type="term" value="F:DNA-directed RNA polymerase activity"/>
    <property type="evidence" value="ECO:0007669"/>
    <property type="project" value="UniProtKB-EC"/>
</dbReference>
<keyword evidence="4 6" id="KW-0548">Nucleotidyltransferase</keyword>
<dbReference type="EMBL" id="CATOUU010000936">
    <property type="protein sequence ID" value="CAI9960822.1"/>
    <property type="molecule type" value="Genomic_DNA"/>
</dbReference>
<dbReference type="GO" id="GO:0003677">
    <property type="term" value="F:DNA binding"/>
    <property type="evidence" value="ECO:0007669"/>
    <property type="project" value="InterPro"/>
</dbReference>
<dbReference type="InterPro" id="IPR007080">
    <property type="entry name" value="RNA_pol_Rpb1_1"/>
</dbReference>
<dbReference type="Gene3D" id="3.30.1360.140">
    <property type="match status" value="1"/>
</dbReference>
<comment type="similarity">
    <text evidence="1 6">Belongs to the RNA polymerase beta' chain family.</text>
</comment>
<keyword evidence="11" id="KW-1185">Reference proteome</keyword>
<dbReference type="Gene3D" id="2.40.40.20">
    <property type="match status" value="1"/>
</dbReference>
<dbReference type="PANTHER" id="PTHR19376:SF37">
    <property type="entry name" value="DNA-DIRECTED RNA POLYMERASE II SUBUNIT RPB1"/>
    <property type="match status" value="1"/>
</dbReference>
<evidence type="ECO:0000256" key="2">
    <source>
        <dbReference type="ARBA" id="ARBA00022478"/>
    </source>
</evidence>
<evidence type="ECO:0000256" key="7">
    <source>
        <dbReference type="SAM" id="MobiDB-lite"/>
    </source>
</evidence>
<dbReference type="Gene3D" id="1.10.274.100">
    <property type="entry name" value="RNA polymerase Rpb1, domain 3"/>
    <property type="match status" value="1"/>
</dbReference>
<feature type="compositionally biased region" description="Low complexity" evidence="7">
    <location>
        <begin position="1722"/>
        <end position="1733"/>
    </location>
</feature>
<evidence type="ECO:0000256" key="6">
    <source>
        <dbReference type="RuleBase" id="RU004279"/>
    </source>
</evidence>
<gene>
    <name evidence="9" type="ORF">HINF_LOCUS48467</name>
    <name evidence="10" type="ORF">HINF_LOCUS74091</name>
</gene>
<dbReference type="Gene3D" id="6.10.250.2940">
    <property type="match status" value="1"/>
</dbReference>
<comment type="caution">
    <text evidence="9">The sequence shown here is derived from an EMBL/GenBank/DDBJ whole genome shotgun (WGS) entry which is preliminary data.</text>
</comment>
<feature type="compositionally biased region" description="Basic and acidic residues" evidence="7">
    <location>
        <begin position="581"/>
        <end position="593"/>
    </location>
</feature>
<dbReference type="Pfam" id="PF04983">
    <property type="entry name" value="RNA_pol_Rpb1_3"/>
    <property type="match status" value="1"/>
</dbReference>
<dbReference type="InterPro" id="IPR038120">
    <property type="entry name" value="Rpb1_funnel_sf"/>
</dbReference>
<protein>
    <recommendedName>
        <fullName evidence="6">DNA-directed RNA polymerase subunit</fullName>
        <ecNumber evidence="6">2.7.7.6</ecNumber>
    </recommendedName>
</protein>
<dbReference type="Gene3D" id="4.10.860.120">
    <property type="entry name" value="RNA polymerase II, clamp domain"/>
    <property type="match status" value="1"/>
</dbReference>
<keyword evidence="2 6" id="KW-0240">DNA-directed RNA polymerase</keyword>
<name>A0AA86UQK0_9EUKA</name>
<evidence type="ECO:0000256" key="4">
    <source>
        <dbReference type="ARBA" id="ARBA00022695"/>
    </source>
</evidence>
<dbReference type="Pfam" id="PF00623">
    <property type="entry name" value="RNA_pol_Rpb1_2"/>
    <property type="match status" value="1"/>
</dbReference>
<dbReference type="InterPro" id="IPR007083">
    <property type="entry name" value="RNA_pol_Rpb1_4"/>
</dbReference>
<reference evidence="10 11" key="2">
    <citation type="submission" date="2024-07" db="EMBL/GenBank/DDBJ databases">
        <authorList>
            <person name="Akdeniz Z."/>
        </authorList>
    </citation>
    <scope>NUCLEOTIDE SEQUENCE [LARGE SCALE GENOMIC DNA]</scope>
</reference>
<dbReference type="Pfam" id="PF05000">
    <property type="entry name" value="RNA_pol_Rpb1_4"/>
    <property type="match status" value="1"/>
</dbReference>
<evidence type="ECO:0000313" key="9">
    <source>
        <dbReference type="EMBL" id="CAI9960822.1"/>
    </source>
</evidence>
<dbReference type="EMBL" id="CAXDID020000621">
    <property type="protein sequence ID" value="CAL6106928.1"/>
    <property type="molecule type" value="Genomic_DNA"/>
</dbReference>
<feature type="compositionally biased region" description="Polar residues" evidence="7">
    <location>
        <begin position="1710"/>
        <end position="1721"/>
    </location>
</feature>
<feature type="domain" description="RNA polymerase N-terminal" evidence="8">
    <location>
        <begin position="222"/>
        <end position="512"/>
    </location>
</feature>
<dbReference type="Gene3D" id="1.10.132.30">
    <property type="match status" value="1"/>
</dbReference>
<keyword evidence="3 6" id="KW-0808">Transferase</keyword>
<feature type="region of interest" description="Disordered" evidence="7">
    <location>
        <begin position="1710"/>
        <end position="1758"/>
    </location>
</feature>
<dbReference type="InterPro" id="IPR045867">
    <property type="entry name" value="DNA-dir_RpoC_beta_prime"/>
</dbReference>
<dbReference type="Pfam" id="PF04992">
    <property type="entry name" value="RNA_pol_Rpb1_6"/>
    <property type="match status" value="1"/>
</dbReference>
<dbReference type="Gene3D" id="3.30.1490.180">
    <property type="entry name" value="RNA polymerase ii"/>
    <property type="match status" value="1"/>
</dbReference>
<comment type="catalytic activity">
    <reaction evidence="6">
        <text>RNA(n) + a ribonucleoside 5'-triphosphate = RNA(n+1) + diphosphate</text>
        <dbReference type="Rhea" id="RHEA:21248"/>
        <dbReference type="Rhea" id="RHEA-COMP:14527"/>
        <dbReference type="Rhea" id="RHEA-COMP:17342"/>
        <dbReference type="ChEBI" id="CHEBI:33019"/>
        <dbReference type="ChEBI" id="CHEBI:61557"/>
        <dbReference type="ChEBI" id="CHEBI:140395"/>
        <dbReference type="EC" id="2.7.7.6"/>
    </reaction>
</comment>
<dbReference type="InterPro" id="IPR007066">
    <property type="entry name" value="RNA_pol_Rpb1_3"/>
</dbReference>
<dbReference type="Pfam" id="PF04997">
    <property type="entry name" value="RNA_pol_Rpb1_1"/>
    <property type="match status" value="1"/>
</dbReference>
<dbReference type="InterPro" id="IPR007081">
    <property type="entry name" value="RNA_pol_Rpb1_5"/>
</dbReference>
<evidence type="ECO:0000256" key="5">
    <source>
        <dbReference type="ARBA" id="ARBA00023163"/>
    </source>
</evidence>
<dbReference type="SMART" id="SM00663">
    <property type="entry name" value="RPOLA_N"/>
    <property type="match status" value="1"/>
</dbReference>
<accession>A0AA86UQK0</accession>
<keyword evidence="5 6" id="KW-0804">Transcription</keyword>
<comment type="function">
    <text evidence="6">DNA-dependent RNA polymerase catalyzes the transcription of DNA into RNA using the four ribonucleoside triphosphates as substrates.</text>
</comment>
<dbReference type="GO" id="GO:0006351">
    <property type="term" value="P:DNA-templated transcription"/>
    <property type="evidence" value="ECO:0007669"/>
    <property type="project" value="InterPro"/>
</dbReference>
<dbReference type="SUPFAM" id="SSF64484">
    <property type="entry name" value="beta and beta-prime subunits of DNA dependent RNA-polymerase"/>
    <property type="match status" value="1"/>
</dbReference>
<dbReference type="InterPro" id="IPR042102">
    <property type="entry name" value="RNA_pol_Rpb1_3_sf"/>
</dbReference>
<evidence type="ECO:0000313" key="10">
    <source>
        <dbReference type="EMBL" id="CAL6106928.1"/>
    </source>
</evidence>
<evidence type="ECO:0000259" key="8">
    <source>
        <dbReference type="SMART" id="SM00663"/>
    </source>
</evidence>
<evidence type="ECO:0000256" key="3">
    <source>
        <dbReference type="ARBA" id="ARBA00022679"/>
    </source>
</evidence>
<organism evidence="9">
    <name type="scientific">Hexamita inflata</name>
    <dbReference type="NCBI Taxonomy" id="28002"/>
    <lineage>
        <taxon>Eukaryota</taxon>
        <taxon>Metamonada</taxon>
        <taxon>Diplomonadida</taxon>
        <taxon>Hexamitidae</taxon>
        <taxon>Hexamitinae</taxon>
        <taxon>Hexamita</taxon>
    </lineage>
</organism>
<proteinExistence type="inferred from homology"/>
<dbReference type="GO" id="GO:0005665">
    <property type="term" value="C:RNA polymerase II, core complex"/>
    <property type="evidence" value="ECO:0007669"/>
    <property type="project" value="TreeGrafter"/>
</dbReference>
<dbReference type="FunFam" id="2.40.40.20:FF:000019">
    <property type="entry name" value="DNA-directed RNA polymerase II subunit RPB1"/>
    <property type="match status" value="1"/>
</dbReference>
<evidence type="ECO:0000256" key="1">
    <source>
        <dbReference type="ARBA" id="ARBA00006460"/>
    </source>
</evidence>